<dbReference type="Proteomes" id="UP001226750">
    <property type="component" value="Chromosome"/>
</dbReference>
<dbReference type="InterPro" id="IPR054725">
    <property type="entry name" value="Epr_GA-like"/>
</dbReference>
<feature type="coiled-coil region" evidence="1">
    <location>
        <begin position="173"/>
        <end position="238"/>
    </location>
</feature>
<proteinExistence type="predicted"/>
<reference evidence="4 5" key="1">
    <citation type="submission" date="2023-06" db="EMBL/GenBank/DDBJ databases">
        <title>Complete Genome Sequence of Gallibacterium anatis Strain BJF12, Isolated from a chicken with diarrhea.</title>
        <authorList>
            <person name="Guo F."/>
            <person name="Bu W."/>
            <person name="Xu F."/>
            <person name="Wen T."/>
        </authorList>
    </citation>
    <scope>NUCLEOTIDE SEQUENCE [LARGE SCALE GENOMIC DNA]</scope>
    <source>
        <strain evidence="4 5">BJF12</strain>
    </source>
</reference>
<feature type="compositionally biased region" description="Basic and acidic residues" evidence="2">
    <location>
        <begin position="280"/>
        <end position="312"/>
    </location>
</feature>
<evidence type="ECO:0000259" key="3">
    <source>
        <dbReference type="Pfam" id="PF22775"/>
    </source>
</evidence>
<dbReference type="Pfam" id="PF22775">
    <property type="entry name" value="GA_3"/>
    <property type="match status" value="3"/>
</dbReference>
<name>A0AAX3XEF9_9PAST</name>
<organism evidence="4 5">
    <name type="scientific">Gallibacterium anatis</name>
    <dbReference type="NCBI Taxonomy" id="750"/>
    <lineage>
        <taxon>Bacteria</taxon>
        <taxon>Pseudomonadati</taxon>
        <taxon>Pseudomonadota</taxon>
        <taxon>Gammaproteobacteria</taxon>
        <taxon>Pasteurellales</taxon>
        <taxon>Pasteurellaceae</taxon>
        <taxon>Gallibacterium</taxon>
    </lineage>
</organism>
<feature type="region of interest" description="Disordered" evidence="2">
    <location>
        <begin position="436"/>
        <end position="492"/>
    </location>
</feature>
<dbReference type="RefSeq" id="WP_285097409.1">
    <property type="nucleotide sequence ID" value="NZ_CP126975.1"/>
</dbReference>
<feature type="region of interest" description="Disordered" evidence="2">
    <location>
        <begin position="246"/>
        <end position="331"/>
    </location>
</feature>
<protein>
    <recommendedName>
        <fullName evidence="3">Minor extracellular protease Epr GA-like domain-containing protein</fullName>
    </recommendedName>
</protein>
<keyword evidence="1" id="KW-0175">Coiled coil</keyword>
<feature type="domain" description="Minor extracellular protease Epr GA-like" evidence="3">
    <location>
        <begin position="388"/>
        <end position="473"/>
    </location>
</feature>
<gene>
    <name evidence="4" type="ORF">QP018_12020</name>
</gene>
<feature type="compositionally biased region" description="Basic residues" evidence="2">
    <location>
        <begin position="437"/>
        <end position="447"/>
    </location>
</feature>
<sequence length="492" mass="51648">MSLILIKAKSGQRIDLSKVAKKGKYVELAVAGEEYHVIDSETGKTPEDLQVSRSGSDLIIKSKKDKIEVIIDEFWGECSAEQQCFAVFDSAAQGTEQGKVIVTQVEAEMSGFSSNDIASGTLTTSLENGQSFSPWAYAAGAAALLGGIALAAGGGSSGGKGSSHTGGVESTKITAAKEAVEAAEKAYQQVKDLLKKVKEDNQITDEDRLALEEANQAIEDAKTKAEEALKNLPKDKEQEALKERLDAVNPIEIPENGGNPSTDPKPTTPTDPTDNQGNTGKDKPDVGGQDKDPALENAEKLVKAAEDAETKADNAASDANTDGVVTAEEAAAVETANRELAEAKAEAKEAIKAAPADKQEALNNSVDELAPATVPTVNDKNPANGVQDEIDAKIQAAVDAKTKADNAARDANTDGVVTAEEAAAVETANRELAERKQKLKKRLKQRQQKQEALNNSVDELAPATVPTVNDKNPANGVQDEIDAKIQAAPSSG</sequence>
<evidence type="ECO:0000256" key="1">
    <source>
        <dbReference type="SAM" id="Coils"/>
    </source>
</evidence>
<feature type="domain" description="Minor extracellular protease Epr GA-like" evidence="3">
    <location>
        <begin position="171"/>
        <end position="255"/>
    </location>
</feature>
<dbReference type="EMBL" id="CP126975">
    <property type="protein sequence ID" value="WIM79444.1"/>
    <property type="molecule type" value="Genomic_DNA"/>
</dbReference>
<feature type="compositionally biased region" description="Low complexity" evidence="2">
    <location>
        <begin position="260"/>
        <end position="274"/>
    </location>
</feature>
<evidence type="ECO:0000313" key="4">
    <source>
        <dbReference type="EMBL" id="WIM79444.1"/>
    </source>
</evidence>
<dbReference type="AlphaFoldDB" id="A0AAX3XEF9"/>
<feature type="domain" description="Minor extracellular protease Epr GA-like" evidence="3">
    <location>
        <begin position="294"/>
        <end position="382"/>
    </location>
</feature>
<evidence type="ECO:0000256" key="2">
    <source>
        <dbReference type="SAM" id="MobiDB-lite"/>
    </source>
</evidence>
<keyword evidence="5" id="KW-1185">Reference proteome</keyword>
<evidence type="ECO:0000313" key="5">
    <source>
        <dbReference type="Proteomes" id="UP001226750"/>
    </source>
</evidence>
<accession>A0AAX3XEF9</accession>